<reference evidence="6 7" key="1">
    <citation type="submission" date="2024-03" db="EMBL/GenBank/DDBJ databases">
        <title>Aureococcus anophagefferens CCMP1851 and Kratosvirus quantuckense: Draft genome of a second virus-susceptible host strain in the model system.</title>
        <authorList>
            <person name="Chase E."/>
            <person name="Truchon A.R."/>
            <person name="Schepens W."/>
            <person name="Wilhelm S.W."/>
        </authorList>
    </citation>
    <scope>NUCLEOTIDE SEQUENCE [LARGE SCALE GENOMIC DNA]</scope>
    <source>
        <strain evidence="6 7">CCMP1851</strain>
    </source>
</reference>
<dbReference type="NCBIfam" id="TIGR02244">
    <property type="entry name" value="HAD-IG-Ncltidse"/>
    <property type="match status" value="1"/>
</dbReference>
<evidence type="ECO:0000313" key="6">
    <source>
        <dbReference type="EMBL" id="KAK7241467.1"/>
    </source>
</evidence>
<protein>
    <submittedName>
        <fullName evidence="6">5'-nucleotidase</fullName>
    </submittedName>
</protein>
<dbReference type="PANTHER" id="PTHR12103:SF15">
    <property type="entry name" value="CYTOSOLIC PURINE 5'-NUCLEOTIDASE"/>
    <property type="match status" value="1"/>
</dbReference>
<accession>A0ABR1FYZ4</accession>
<dbReference type="InterPro" id="IPR016695">
    <property type="entry name" value="Pur_nucleotidase"/>
</dbReference>
<comment type="similarity">
    <text evidence="1">Belongs to the 5'(3')-deoxyribonucleotidase family.</text>
</comment>
<feature type="signal peptide" evidence="5">
    <location>
        <begin position="1"/>
        <end position="17"/>
    </location>
</feature>
<evidence type="ECO:0000313" key="7">
    <source>
        <dbReference type="Proteomes" id="UP001363151"/>
    </source>
</evidence>
<keyword evidence="5" id="KW-0732">Signal</keyword>
<evidence type="ECO:0000256" key="3">
    <source>
        <dbReference type="ARBA" id="ARBA00022801"/>
    </source>
</evidence>
<evidence type="ECO:0000256" key="4">
    <source>
        <dbReference type="ARBA" id="ARBA00022842"/>
    </source>
</evidence>
<dbReference type="Proteomes" id="UP001363151">
    <property type="component" value="Unassembled WGS sequence"/>
</dbReference>
<evidence type="ECO:0000256" key="5">
    <source>
        <dbReference type="SAM" id="SignalP"/>
    </source>
</evidence>
<organism evidence="6 7">
    <name type="scientific">Aureococcus anophagefferens</name>
    <name type="common">Harmful bloom alga</name>
    <dbReference type="NCBI Taxonomy" id="44056"/>
    <lineage>
        <taxon>Eukaryota</taxon>
        <taxon>Sar</taxon>
        <taxon>Stramenopiles</taxon>
        <taxon>Ochrophyta</taxon>
        <taxon>Pelagophyceae</taxon>
        <taxon>Pelagomonadales</taxon>
        <taxon>Pelagomonadaceae</taxon>
        <taxon>Aureococcus</taxon>
    </lineage>
</organism>
<dbReference type="PANTHER" id="PTHR12103">
    <property type="entry name" value="5'-NUCLEOTIDASE DOMAIN-CONTAINING"/>
    <property type="match status" value="1"/>
</dbReference>
<feature type="chain" id="PRO_5047325967" evidence="5">
    <location>
        <begin position="18"/>
        <end position="530"/>
    </location>
</feature>
<keyword evidence="3" id="KW-0378">Hydrolase</keyword>
<keyword evidence="2" id="KW-0479">Metal-binding</keyword>
<gene>
    <name evidence="6" type="ORF">SO694_00058115</name>
</gene>
<dbReference type="InterPro" id="IPR008380">
    <property type="entry name" value="HAD-SF_hydro_IG_5-nucl"/>
</dbReference>
<dbReference type="EMBL" id="JBBJCI010000201">
    <property type="protein sequence ID" value="KAK7241467.1"/>
    <property type="molecule type" value="Genomic_DNA"/>
</dbReference>
<dbReference type="SUPFAM" id="SSF56784">
    <property type="entry name" value="HAD-like"/>
    <property type="match status" value="1"/>
</dbReference>
<dbReference type="InterPro" id="IPR036412">
    <property type="entry name" value="HAD-like_sf"/>
</dbReference>
<dbReference type="PIRSF" id="PIRSF017434">
    <property type="entry name" value="Purine_5'-nucleotidase"/>
    <property type="match status" value="1"/>
</dbReference>
<name>A0ABR1FYZ4_AURAN</name>
<dbReference type="InterPro" id="IPR023214">
    <property type="entry name" value="HAD_sf"/>
</dbReference>
<dbReference type="Pfam" id="PF05761">
    <property type="entry name" value="5_nucleotid"/>
    <property type="match status" value="1"/>
</dbReference>
<keyword evidence="4" id="KW-0460">Magnesium</keyword>
<sequence length="530" mass="59008">MAAALLCLFTLAARCGAFAPKAPVAAAPRRAAPPVAMVAELAAEVDLSGTPEFDFTQRVFCNRELNMGAIEAVGFDMDYTLAQYNVNFDMLAFEGAKRKLVEMGYPEEAVAGFTFDPEQHLRGLVIDKRHGNILKMDRHKYVRVAFHGTRELSPDERKKLYVGVADATPTFVGDDFVNVDSLFQLVDASLYAQLVDVMDGDEFRAVSYYQAFKDVRHAVDMCHHDGVIKDEVAEDPGRYILRDDSLVPMLNQYRLAGKKVFLLTNSLFDYTNVVMNFLLGKTVDDRGWMDLFDVIVVGGGKPAFLGDGRRDMLRVDTTSNMGTLHNFVGKPVDEIGGDAFLAREGKVFQSGTWRALHEMLGIDSGSQVLYVGDHMYGDIVRSKRSLGWRTALIVPELEHELSVDALDSAARSRVAAEETACEAAELAVQTLRLAQIRDGTHFLDSAEKDALEEAQSDARTSLRRAREAHHAEYHPVWGPMFRTGNQASRFAKQVIDYSCIYTSRASNLLQTSPLRSFRSPADEFPHDARR</sequence>
<comment type="caution">
    <text evidence="6">The sequence shown here is derived from an EMBL/GenBank/DDBJ whole genome shotgun (WGS) entry which is preliminary data.</text>
</comment>
<evidence type="ECO:0000256" key="1">
    <source>
        <dbReference type="ARBA" id="ARBA00009589"/>
    </source>
</evidence>
<proteinExistence type="inferred from homology"/>
<evidence type="ECO:0000256" key="2">
    <source>
        <dbReference type="ARBA" id="ARBA00022723"/>
    </source>
</evidence>
<dbReference type="Gene3D" id="3.40.50.1000">
    <property type="entry name" value="HAD superfamily/HAD-like"/>
    <property type="match status" value="1"/>
</dbReference>
<keyword evidence="7" id="KW-1185">Reference proteome</keyword>